<dbReference type="AlphaFoldDB" id="A0A5M9J712"/>
<protein>
    <submittedName>
        <fullName evidence="1">Uncharacterized protein</fullName>
    </submittedName>
</protein>
<dbReference type="EMBL" id="VICG01000016">
    <property type="protein sequence ID" value="KAA8563629.1"/>
    <property type="molecule type" value="Genomic_DNA"/>
</dbReference>
<accession>A0A5M9J712</accession>
<sequence>MLKLVFLFAAGDFPEPFLCRIEHISIWFSNQCLDFDQTITDQMSSQPSVYFLEYQTLKFFFLSFLNVEDLIHKPNLQ</sequence>
<comment type="caution">
    <text evidence="1">The sequence shown here is derived from an EMBL/GenBank/DDBJ whole genome shotgun (WGS) entry which is preliminary data.</text>
</comment>
<evidence type="ECO:0000313" key="1">
    <source>
        <dbReference type="EMBL" id="KAA8563629.1"/>
    </source>
</evidence>
<name>A0A5M9J712_MONFR</name>
<dbReference type="Proteomes" id="UP000322873">
    <property type="component" value="Unassembled WGS sequence"/>
</dbReference>
<reference evidence="1 2" key="1">
    <citation type="submission" date="2019-06" db="EMBL/GenBank/DDBJ databases">
        <title>Genome Sequence of the Brown Rot Fungal Pathogen Monilinia fructicola.</title>
        <authorList>
            <person name="De Miccolis Angelini R.M."/>
            <person name="Landi L."/>
            <person name="Abate D."/>
            <person name="Pollastro S."/>
            <person name="Romanazzi G."/>
            <person name="Faretra F."/>
        </authorList>
    </citation>
    <scope>NUCLEOTIDE SEQUENCE [LARGE SCALE GENOMIC DNA]</scope>
    <source>
        <strain evidence="1 2">Mfrc123</strain>
    </source>
</reference>
<evidence type="ECO:0000313" key="2">
    <source>
        <dbReference type="Proteomes" id="UP000322873"/>
    </source>
</evidence>
<organism evidence="1 2">
    <name type="scientific">Monilinia fructicola</name>
    <name type="common">Brown rot fungus</name>
    <name type="synonym">Ciboria fructicola</name>
    <dbReference type="NCBI Taxonomy" id="38448"/>
    <lineage>
        <taxon>Eukaryota</taxon>
        <taxon>Fungi</taxon>
        <taxon>Dikarya</taxon>
        <taxon>Ascomycota</taxon>
        <taxon>Pezizomycotina</taxon>
        <taxon>Leotiomycetes</taxon>
        <taxon>Helotiales</taxon>
        <taxon>Sclerotiniaceae</taxon>
        <taxon>Monilinia</taxon>
    </lineage>
</organism>
<proteinExistence type="predicted"/>
<keyword evidence="2" id="KW-1185">Reference proteome</keyword>
<gene>
    <name evidence="1" type="ORF">EYC84_011652</name>
</gene>